<dbReference type="Gene3D" id="3.40.50.970">
    <property type="match status" value="2"/>
</dbReference>
<dbReference type="GO" id="GO:0009097">
    <property type="term" value="P:isoleucine biosynthetic process"/>
    <property type="evidence" value="ECO:0007669"/>
    <property type="project" value="TreeGrafter"/>
</dbReference>
<dbReference type="CDD" id="cd00568">
    <property type="entry name" value="TPP_enzymes"/>
    <property type="match status" value="1"/>
</dbReference>
<comment type="caution">
    <text evidence="7">The sequence shown here is derived from an EMBL/GenBank/DDBJ whole genome shotgun (WGS) entry which is preliminary data.</text>
</comment>
<evidence type="ECO:0000313" key="8">
    <source>
        <dbReference type="Proteomes" id="UP000006002"/>
    </source>
</evidence>
<dbReference type="PANTHER" id="PTHR18968">
    <property type="entry name" value="THIAMINE PYROPHOSPHATE ENZYMES"/>
    <property type="match status" value="1"/>
</dbReference>
<dbReference type="eggNOG" id="COG0028">
    <property type="taxonomic scope" value="Bacteria"/>
</dbReference>
<name>A5ZRI3_9FIRM</name>
<feature type="domain" description="Thiamine pyrophosphate enzyme N-terminal TPP-binding" evidence="6">
    <location>
        <begin position="12"/>
        <end position="115"/>
    </location>
</feature>
<organism evidence="7 8">
    <name type="scientific">Blautia obeum ATCC 29174</name>
    <dbReference type="NCBI Taxonomy" id="411459"/>
    <lineage>
        <taxon>Bacteria</taxon>
        <taxon>Bacillati</taxon>
        <taxon>Bacillota</taxon>
        <taxon>Clostridia</taxon>
        <taxon>Lachnospirales</taxon>
        <taxon>Lachnospiraceae</taxon>
        <taxon>Blautia</taxon>
    </lineage>
</organism>
<evidence type="ECO:0000256" key="3">
    <source>
        <dbReference type="RuleBase" id="RU362132"/>
    </source>
</evidence>
<dbReference type="PANTHER" id="PTHR18968:SF142">
    <property type="entry name" value="ACETOLACTATE SYNTHASE"/>
    <property type="match status" value="1"/>
</dbReference>
<evidence type="ECO:0000256" key="1">
    <source>
        <dbReference type="ARBA" id="ARBA00007812"/>
    </source>
</evidence>
<comment type="similarity">
    <text evidence="1 3">Belongs to the TPP enzyme family.</text>
</comment>
<evidence type="ECO:0000259" key="5">
    <source>
        <dbReference type="Pfam" id="PF02775"/>
    </source>
</evidence>
<dbReference type="GO" id="GO:0003984">
    <property type="term" value="F:acetolactate synthase activity"/>
    <property type="evidence" value="ECO:0007669"/>
    <property type="project" value="TreeGrafter"/>
</dbReference>
<dbReference type="InterPro" id="IPR012000">
    <property type="entry name" value="Thiamin_PyroP_enz_cen_dom"/>
</dbReference>
<dbReference type="Gene3D" id="3.40.50.1220">
    <property type="entry name" value="TPP-binding domain"/>
    <property type="match status" value="1"/>
</dbReference>
<proteinExistence type="inferred from homology"/>
<evidence type="ECO:0000256" key="2">
    <source>
        <dbReference type="ARBA" id="ARBA00023052"/>
    </source>
</evidence>
<dbReference type="GO" id="GO:0000287">
    <property type="term" value="F:magnesium ion binding"/>
    <property type="evidence" value="ECO:0007669"/>
    <property type="project" value="InterPro"/>
</dbReference>
<dbReference type="GO" id="GO:0030976">
    <property type="term" value="F:thiamine pyrophosphate binding"/>
    <property type="evidence" value="ECO:0007669"/>
    <property type="project" value="InterPro"/>
</dbReference>
<accession>A5ZRI3</accession>
<dbReference type="InterPro" id="IPR011766">
    <property type="entry name" value="TPP_enzyme_TPP-bd"/>
</dbReference>
<feature type="domain" description="Thiamine pyrophosphate enzyme TPP-binding" evidence="5">
    <location>
        <begin position="419"/>
        <end position="570"/>
    </location>
</feature>
<evidence type="ECO:0000313" key="7">
    <source>
        <dbReference type="EMBL" id="EDM87801.1"/>
    </source>
</evidence>
<protein>
    <submittedName>
        <fullName evidence="7">Thiamine pyrophosphate enzyme, N-terminal TPP binding domain protein</fullName>
    </submittedName>
</protein>
<sequence length="622" mass="68519">MEWKEAGIMKQKVSDYIADHIAEWGIRDVFTVTGGGAMHMNDAFGHHPKLHCTYQHHEQACAMAAEAYARMDNRMAAVCVTTGPGATNAITGVLGGWMDSIPMLVFSGQARYATTVAASGLKLRSMGVQECNIVPVVTSITKYAQMIIHPEDIRYHLEKALYMAVNGRPGPVWLDIPLDVQGAVIDTEKLRGYDPQENPKEKPAEISQDIIQQILDKIEKSRRPVLFPGNGVRLAGAMDDFQKLVNILGVPVITGMSSVDAMESEHPYFAGRSGGTGTRPGNFALQNSDVLLSIGNRQGFAQTGFQYQDWARGSYTILNDIDENELKKPSLHVSLPVCGDAGDLIRKLICAAKLRGADETNPLFKGRDWIRQCQVWKQKYPVVTAKHYETVEEGCTNIYAFYEELSKAMQEGQTLMVSVGTSRVAGSQAFRVKKGQRFITNPNTASMGFCLPAATGICVAQPGKPVVCVTGEGSLQMNLQELQTIWQNRLPVKLFVINNQGYHSIRQTQQSYFEPPLVGVGAESGDLSFPDLSKIIPAYGFSYRAVHAAEELPETLHQVLEETGASVCEVFVTKYQKTEPKTSAKKLPDGSMVSAPLEDMYPFLSKEELEENMFTETNGEMQ</sequence>
<dbReference type="GO" id="GO:0050660">
    <property type="term" value="F:flavin adenine dinucleotide binding"/>
    <property type="evidence" value="ECO:0007669"/>
    <property type="project" value="TreeGrafter"/>
</dbReference>
<dbReference type="InterPro" id="IPR029035">
    <property type="entry name" value="DHS-like_NAD/FAD-binding_dom"/>
</dbReference>
<dbReference type="GO" id="GO:0009099">
    <property type="term" value="P:L-valine biosynthetic process"/>
    <property type="evidence" value="ECO:0007669"/>
    <property type="project" value="TreeGrafter"/>
</dbReference>
<evidence type="ECO:0000259" key="4">
    <source>
        <dbReference type="Pfam" id="PF00205"/>
    </source>
</evidence>
<dbReference type="CDD" id="cd07035">
    <property type="entry name" value="TPP_PYR_POX_like"/>
    <property type="match status" value="1"/>
</dbReference>
<dbReference type="Pfam" id="PF00205">
    <property type="entry name" value="TPP_enzyme_M"/>
    <property type="match status" value="1"/>
</dbReference>
<dbReference type="GO" id="GO:0005948">
    <property type="term" value="C:acetolactate synthase complex"/>
    <property type="evidence" value="ECO:0007669"/>
    <property type="project" value="TreeGrafter"/>
</dbReference>
<reference evidence="7 8" key="2">
    <citation type="submission" date="2007-04" db="EMBL/GenBank/DDBJ databases">
        <title>Draft genome sequence of Ruminococcus obeum (ATCC 29174).</title>
        <authorList>
            <person name="Sudarsanam P."/>
            <person name="Ley R."/>
            <person name="Guruge J."/>
            <person name="Turnbaugh P.J."/>
            <person name="Mahowald M."/>
            <person name="Liep D."/>
            <person name="Gordon J."/>
        </authorList>
    </citation>
    <scope>NUCLEOTIDE SEQUENCE [LARGE SCALE GENOMIC DNA]</scope>
    <source>
        <strain evidence="7 8">ATCC 29174</strain>
    </source>
</reference>
<dbReference type="Pfam" id="PF02776">
    <property type="entry name" value="TPP_enzyme_N"/>
    <property type="match status" value="1"/>
</dbReference>
<evidence type="ECO:0000259" key="6">
    <source>
        <dbReference type="Pfam" id="PF02776"/>
    </source>
</evidence>
<dbReference type="AlphaFoldDB" id="A5ZRI3"/>
<dbReference type="SUPFAM" id="SSF52467">
    <property type="entry name" value="DHS-like NAD/FAD-binding domain"/>
    <property type="match status" value="1"/>
</dbReference>
<dbReference type="Pfam" id="PF02775">
    <property type="entry name" value="TPP_enzyme_C"/>
    <property type="match status" value="1"/>
</dbReference>
<dbReference type="InterPro" id="IPR012001">
    <property type="entry name" value="Thiamin_PyroP_enz_TPP-bd_dom"/>
</dbReference>
<gene>
    <name evidence="7" type="ORF">RUMOBE_01611</name>
</gene>
<dbReference type="HOGENOM" id="CLU_013748_1_3_9"/>
<reference evidence="7 8" key="1">
    <citation type="submission" date="2007-03" db="EMBL/GenBank/DDBJ databases">
        <authorList>
            <person name="Fulton L."/>
            <person name="Clifton S."/>
            <person name="Fulton B."/>
            <person name="Xu J."/>
            <person name="Minx P."/>
            <person name="Pepin K.H."/>
            <person name="Johnson M."/>
            <person name="Thiruvilangam P."/>
            <person name="Bhonagiri V."/>
            <person name="Nash W.E."/>
            <person name="Mardis E.R."/>
            <person name="Wilson R.K."/>
        </authorList>
    </citation>
    <scope>NUCLEOTIDE SEQUENCE [LARGE SCALE GENOMIC DNA]</scope>
    <source>
        <strain evidence="7 8">ATCC 29174</strain>
    </source>
</reference>
<dbReference type="InterPro" id="IPR029061">
    <property type="entry name" value="THDP-binding"/>
</dbReference>
<dbReference type="Proteomes" id="UP000006002">
    <property type="component" value="Unassembled WGS sequence"/>
</dbReference>
<dbReference type="InterPro" id="IPR045229">
    <property type="entry name" value="TPP_enz"/>
</dbReference>
<dbReference type="EMBL" id="AAVO02000005">
    <property type="protein sequence ID" value="EDM87801.1"/>
    <property type="molecule type" value="Genomic_DNA"/>
</dbReference>
<keyword evidence="2 3" id="KW-0786">Thiamine pyrophosphate</keyword>
<feature type="domain" description="Thiamine pyrophosphate enzyme central" evidence="4">
    <location>
        <begin position="211"/>
        <end position="348"/>
    </location>
</feature>
<dbReference type="SUPFAM" id="SSF52518">
    <property type="entry name" value="Thiamin diphosphate-binding fold (THDP-binding)"/>
    <property type="match status" value="2"/>
</dbReference>